<dbReference type="Proteomes" id="UP000604046">
    <property type="component" value="Unassembled WGS sequence"/>
</dbReference>
<gene>
    <name evidence="2" type="ORF">SNAT2548_LOCUS12945</name>
</gene>
<comment type="caution">
    <text evidence="2">The sequence shown here is derived from an EMBL/GenBank/DDBJ whole genome shotgun (WGS) entry which is preliminary data.</text>
</comment>
<evidence type="ECO:0000256" key="1">
    <source>
        <dbReference type="SAM" id="MobiDB-lite"/>
    </source>
</evidence>
<protein>
    <submittedName>
        <fullName evidence="2">Uncharacterized protein</fullName>
    </submittedName>
</protein>
<evidence type="ECO:0000313" key="3">
    <source>
        <dbReference type="Proteomes" id="UP000604046"/>
    </source>
</evidence>
<proteinExistence type="predicted"/>
<reference evidence="2" key="1">
    <citation type="submission" date="2021-02" db="EMBL/GenBank/DDBJ databases">
        <authorList>
            <person name="Dougan E. K."/>
            <person name="Rhodes N."/>
            <person name="Thang M."/>
            <person name="Chan C."/>
        </authorList>
    </citation>
    <scope>NUCLEOTIDE SEQUENCE</scope>
</reference>
<feature type="compositionally biased region" description="Basic and acidic residues" evidence="1">
    <location>
        <begin position="286"/>
        <end position="295"/>
    </location>
</feature>
<organism evidence="2 3">
    <name type="scientific">Symbiodinium natans</name>
    <dbReference type="NCBI Taxonomy" id="878477"/>
    <lineage>
        <taxon>Eukaryota</taxon>
        <taxon>Sar</taxon>
        <taxon>Alveolata</taxon>
        <taxon>Dinophyceae</taxon>
        <taxon>Suessiales</taxon>
        <taxon>Symbiodiniaceae</taxon>
        <taxon>Symbiodinium</taxon>
    </lineage>
</organism>
<evidence type="ECO:0000313" key="2">
    <source>
        <dbReference type="EMBL" id="CAE7254995.1"/>
    </source>
</evidence>
<name>A0A812MED9_9DINO</name>
<sequence>MMAPNGIEAIDNNLQYLLTVAELTFGSIQSVTNHLLTTAAGFLKLIFITEQDSRSFYRAFRNGKRYFRPDDGGRDSHMKIERDMSLRERLERQPLMAITKCLTELPPNGEATPIYQEYLRPDWNSLQLWSPEDPQAGFQGILLAQVIFVGEVCKFFVLPNHKTHILENFGQVFKQRMVDTLKYQQAYNSAAQFSTTNLRYDYRQLQDLSNFSGEEAVRLFPYDIYPEELTPELQTQLSRDPGSLLRGMGGLPSIVQQALEDASIDPLQYGKGLEPRNKGKGKGKSKYKDRDRDASPRQGKGGRSNWWNEQATDKTRDLSAAWTMFSPFYQCLKMSLKSLMKPSKASLQVAMFSTSVGYFHFRYQLYFR</sequence>
<keyword evidence="3" id="KW-1185">Reference proteome</keyword>
<feature type="region of interest" description="Disordered" evidence="1">
    <location>
        <begin position="266"/>
        <end position="310"/>
    </location>
</feature>
<accession>A0A812MED9</accession>
<dbReference type="AlphaFoldDB" id="A0A812MED9"/>
<dbReference type="EMBL" id="CAJNDS010001313">
    <property type="protein sequence ID" value="CAE7254995.1"/>
    <property type="molecule type" value="Genomic_DNA"/>
</dbReference>
<dbReference type="OrthoDB" id="438130at2759"/>